<feature type="compositionally biased region" description="Polar residues" evidence="15">
    <location>
        <begin position="162"/>
        <end position="171"/>
    </location>
</feature>
<evidence type="ECO:0000256" key="4">
    <source>
        <dbReference type="ARBA" id="ARBA00022490"/>
    </source>
</evidence>
<comment type="caution">
    <text evidence="18">The sequence shown here is derived from an EMBL/GenBank/DDBJ whole genome shotgun (WGS) entry which is preliminary data.</text>
</comment>
<feature type="compositionally biased region" description="Polar residues" evidence="15">
    <location>
        <begin position="539"/>
        <end position="550"/>
    </location>
</feature>
<dbReference type="InterPro" id="IPR000719">
    <property type="entry name" value="Prot_kinase_dom"/>
</dbReference>
<evidence type="ECO:0000256" key="11">
    <source>
        <dbReference type="ARBA" id="ARBA00048679"/>
    </source>
</evidence>
<feature type="compositionally biased region" description="Acidic residues" evidence="15">
    <location>
        <begin position="81"/>
        <end position="90"/>
    </location>
</feature>
<dbReference type="STRING" id="5486.A0A367YGV2"/>
<dbReference type="Pfam" id="PF00069">
    <property type="entry name" value="Pkinase"/>
    <property type="match status" value="1"/>
</dbReference>
<dbReference type="PROSITE" id="PS00107">
    <property type="entry name" value="PROTEIN_KINASE_ATP"/>
    <property type="match status" value="1"/>
</dbReference>
<dbReference type="PROSITE" id="PS00108">
    <property type="entry name" value="PROTEIN_KINASE_ST"/>
    <property type="match status" value="1"/>
</dbReference>
<evidence type="ECO:0000256" key="15">
    <source>
        <dbReference type="SAM" id="MobiDB-lite"/>
    </source>
</evidence>
<evidence type="ECO:0000256" key="3">
    <source>
        <dbReference type="ARBA" id="ARBA00012513"/>
    </source>
</evidence>
<dbReference type="InterPro" id="IPR008271">
    <property type="entry name" value="Ser/Thr_kinase_AS"/>
</dbReference>
<dbReference type="SUPFAM" id="SSF56112">
    <property type="entry name" value="Protein kinase-like (PK-like)"/>
    <property type="match status" value="1"/>
</dbReference>
<dbReference type="InterPro" id="IPR036936">
    <property type="entry name" value="CRIB_dom_sf"/>
</dbReference>
<dbReference type="Gene3D" id="3.30.200.20">
    <property type="entry name" value="Phosphorylase Kinase, domain 1"/>
    <property type="match status" value="1"/>
</dbReference>
<dbReference type="EMBL" id="QLNQ01000021">
    <property type="protein sequence ID" value="RCK64997.1"/>
    <property type="molecule type" value="Genomic_DNA"/>
</dbReference>
<evidence type="ECO:0000313" key="19">
    <source>
        <dbReference type="Proteomes" id="UP000253472"/>
    </source>
</evidence>
<dbReference type="GO" id="GO:0000165">
    <property type="term" value="P:MAPK cascade"/>
    <property type="evidence" value="ECO:0007669"/>
    <property type="project" value="UniProtKB-ARBA"/>
</dbReference>
<evidence type="ECO:0000256" key="8">
    <source>
        <dbReference type="ARBA" id="ARBA00022777"/>
    </source>
</evidence>
<evidence type="ECO:0000313" key="18">
    <source>
        <dbReference type="EMBL" id="RCK64997.1"/>
    </source>
</evidence>
<feature type="domain" description="CRIB" evidence="17">
    <location>
        <begin position="464"/>
        <end position="477"/>
    </location>
</feature>
<dbReference type="AlphaFoldDB" id="A0A367YGV2"/>
<keyword evidence="6" id="KW-0808">Transferase</keyword>
<feature type="compositionally biased region" description="Low complexity" evidence="15">
    <location>
        <begin position="445"/>
        <end position="457"/>
    </location>
</feature>
<comment type="catalytic activity">
    <reaction evidence="11">
        <text>L-seryl-[protein] + ATP = O-phospho-L-seryl-[protein] + ADP + H(+)</text>
        <dbReference type="Rhea" id="RHEA:17989"/>
        <dbReference type="Rhea" id="RHEA-COMP:9863"/>
        <dbReference type="Rhea" id="RHEA-COMP:11604"/>
        <dbReference type="ChEBI" id="CHEBI:15378"/>
        <dbReference type="ChEBI" id="CHEBI:29999"/>
        <dbReference type="ChEBI" id="CHEBI:30616"/>
        <dbReference type="ChEBI" id="CHEBI:83421"/>
        <dbReference type="ChEBI" id="CHEBI:456216"/>
        <dbReference type="EC" id="2.7.11.1"/>
    </reaction>
</comment>
<evidence type="ECO:0000256" key="5">
    <source>
        <dbReference type="ARBA" id="ARBA00022527"/>
    </source>
</evidence>
<keyword evidence="5" id="KW-0723">Serine/threonine-protein kinase</keyword>
<keyword evidence="4" id="KW-0963">Cytoplasm</keyword>
<feature type="region of interest" description="Disordered" evidence="15">
    <location>
        <begin position="1"/>
        <end position="353"/>
    </location>
</feature>
<feature type="compositionally biased region" description="Polar residues" evidence="15">
    <location>
        <begin position="643"/>
        <end position="656"/>
    </location>
</feature>
<evidence type="ECO:0000256" key="6">
    <source>
        <dbReference type="ARBA" id="ARBA00022679"/>
    </source>
</evidence>
<feature type="compositionally biased region" description="Polar residues" evidence="15">
    <location>
        <begin position="267"/>
        <end position="295"/>
    </location>
</feature>
<dbReference type="GO" id="GO:0033554">
    <property type="term" value="P:cellular response to stress"/>
    <property type="evidence" value="ECO:0007669"/>
    <property type="project" value="UniProtKB-ARBA"/>
</dbReference>
<comment type="similarity">
    <text evidence="2">Belongs to the protein kinase superfamily. STE Ser/Thr protein kinase family. STE20 subfamily.</text>
</comment>
<keyword evidence="8 18" id="KW-0418">Kinase</keyword>
<comment type="catalytic activity">
    <reaction evidence="10">
        <text>L-threonyl-[protein] + ATP = O-phospho-L-threonyl-[protein] + ADP + H(+)</text>
        <dbReference type="Rhea" id="RHEA:46608"/>
        <dbReference type="Rhea" id="RHEA-COMP:11060"/>
        <dbReference type="Rhea" id="RHEA-COMP:11605"/>
        <dbReference type="ChEBI" id="CHEBI:15378"/>
        <dbReference type="ChEBI" id="CHEBI:30013"/>
        <dbReference type="ChEBI" id="CHEBI:30616"/>
        <dbReference type="ChEBI" id="CHEBI:61977"/>
        <dbReference type="ChEBI" id="CHEBI:456216"/>
        <dbReference type="EC" id="2.7.11.1"/>
    </reaction>
</comment>
<feature type="compositionally biased region" description="Low complexity" evidence="15">
    <location>
        <begin position="584"/>
        <end position="593"/>
    </location>
</feature>
<feature type="compositionally biased region" description="Basic and acidic residues" evidence="15">
    <location>
        <begin position="814"/>
        <end position="835"/>
    </location>
</feature>
<evidence type="ECO:0000256" key="13">
    <source>
        <dbReference type="ARBA" id="ARBA00073811"/>
    </source>
</evidence>
<dbReference type="CDD" id="cd06614">
    <property type="entry name" value="STKc_PAK"/>
    <property type="match status" value="1"/>
</dbReference>
<keyword evidence="9 14" id="KW-0067">ATP-binding</keyword>
<name>A0A367YGV2_9ASCO</name>
<feature type="region of interest" description="Disordered" evidence="15">
    <location>
        <begin position="441"/>
        <end position="460"/>
    </location>
</feature>
<dbReference type="InterPro" id="IPR000095">
    <property type="entry name" value="CRIB_dom"/>
</dbReference>
<dbReference type="GO" id="GO:0106310">
    <property type="term" value="F:protein serine kinase activity"/>
    <property type="evidence" value="ECO:0007669"/>
    <property type="project" value="RHEA"/>
</dbReference>
<dbReference type="GO" id="GO:0004674">
    <property type="term" value="F:protein serine/threonine kinase activity"/>
    <property type="evidence" value="ECO:0007669"/>
    <property type="project" value="UniProtKB-KW"/>
</dbReference>
<accession>A0A367YGV2</accession>
<evidence type="ECO:0000256" key="10">
    <source>
        <dbReference type="ARBA" id="ARBA00047899"/>
    </source>
</evidence>
<feature type="compositionally biased region" description="Low complexity" evidence="15">
    <location>
        <begin position="671"/>
        <end position="694"/>
    </location>
</feature>
<feature type="binding site" evidence="14">
    <location>
        <position position="952"/>
    </location>
    <ligand>
        <name>ATP</name>
        <dbReference type="ChEBI" id="CHEBI:30616"/>
    </ligand>
</feature>
<keyword evidence="19" id="KW-1185">Reference proteome</keyword>
<dbReference type="PROSITE" id="PS50011">
    <property type="entry name" value="PROTEIN_KINASE_DOM"/>
    <property type="match status" value="1"/>
</dbReference>
<reference evidence="18 19" key="1">
    <citation type="submission" date="2018-06" db="EMBL/GenBank/DDBJ databases">
        <title>Whole genome sequencing of Candida tropicalis (genome annotated by CSBL at Korea University).</title>
        <authorList>
            <person name="Ahn J."/>
        </authorList>
    </citation>
    <scope>NUCLEOTIDE SEQUENCE [LARGE SCALE GENOMIC DNA]</scope>
    <source>
        <strain evidence="18 19">ATCC 20962</strain>
    </source>
</reference>
<dbReference type="GO" id="GO:0005737">
    <property type="term" value="C:cytoplasm"/>
    <property type="evidence" value="ECO:0007669"/>
    <property type="project" value="UniProtKB-SubCell"/>
</dbReference>
<evidence type="ECO:0000256" key="2">
    <source>
        <dbReference type="ARBA" id="ARBA00008874"/>
    </source>
</evidence>
<evidence type="ECO:0000256" key="9">
    <source>
        <dbReference type="ARBA" id="ARBA00022840"/>
    </source>
</evidence>
<dbReference type="InterPro" id="IPR033923">
    <property type="entry name" value="PAK_BD"/>
</dbReference>
<dbReference type="Pfam" id="PF00786">
    <property type="entry name" value="PBD"/>
    <property type="match status" value="1"/>
</dbReference>
<proteinExistence type="inferred from homology"/>
<comment type="function">
    <text evidence="12">MAP4K component of the MAPK pathway required for the mating pheromone response, and the regulation of cell polarity and cell cycle. Phosphorylates histone H2B to form H2BS10ph. Required for hyphal formation and virulence.</text>
</comment>
<dbReference type="OrthoDB" id="248923at2759"/>
<dbReference type="PANTHER" id="PTHR45832">
    <property type="entry name" value="SERINE/THREONINE-PROTEIN KINASE SAMKA-RELATED-RELATED"/>
    <property type="match status" value="1"/>
</dbReference>
<dbReference type="GO" id="GO:0030447">
    <property type="term" value="P:filamentous growth"/>
    <property type="evidence" value="ECO:0007669"/>
    <property type="project" value="UniProtKB-ARBA"/>
</dbReference>
<protein>
    <recommendedName>
        <fullName evidence="13">Serine/threonine-protein kinase CST20</fullName>
        <ecNumber evidence="3">2.7.11.1</ecNumber>
    </recommendedName>
</protein>
<dbReference type="InterPro" id="IPR017441">
    <property type="entry name" value="Protein_kinase_ATP_BS"/>
</dbReference>
<dbReference type="PROSITE" id="PS50108">
    <property type="entry name" value="CRIB"/>
    <property type="match status" value="1"/>
</dbReference>
<dbReference type="GO" id="GO:0005524">
    <property type="term" value="F:ATP binding"/>
    <property type="evidence" value="ECO:0007669"/>
    <property type="project" value="UniProtKB-UniRule"/>
</dbReference>
<feature type="compositionally biased region" description="Pro residues" evidence="15">
    <location>
        <begin position="710"/>
        <end position="722"/>
    </location>
</feature>
<dbReference type="SMART" id="SM00220">
    <property type="entry name" value="S_TKc"/>
    <property type="match status" value="1"/>
</dbReference>
<feature type="compositionally biased region" description="Gly residues" evidence="15">
    <location>
        <begin position="594"/>
        <end position="604"/>
    </location>
</feature>
<feature type="domain" description="Protein kinase" evidence="16">
    <location>
        <begin position="922"/>
        <end position="1174"/>
    </location>
</feature>
<feature type="compositionally biased region" description="Polar residues" evidence="15">
    <location>
        <begin position="803"/>
        <end position="813"/>
    </location>
</feature>
<feature type="compositionally biased region" description="Low complexity" evidence="15">
    <location>
        <begin position="561"/>
        <end position="572"/>
    </location>
</feature>
<evidence type="ECO:0000259" key="17">
    <source>
        <dbReference type="PROSITE" id="PS50108"/>
    </source>
</evidence>
<feature type="compositionally biased region" description="Acidic residues" evidence="15">
    <location>
        <begin position="117"/>
        <end position="148"/>
    </location>
</feature>
<dbReference type="FunFam" id="3.30.200.20:FF:000385">
    <property type="entry name" value="Non-specific serine/threonine protein kinase"/>
    <property type="match status" value="1"/>
</dbReference>
<sequence length="1196" mass="130486">MNAISSNTRAPLDSNSSAHTHGQQQHQPQLGRATTNTSSHVSSSDSSEIPPPNIMTTTEANTSALSLGSPMHEKIKQFNLEVEELEDNDDISTKHGSGDADVSYGSQKSPKEADRDVIDDEDAEEEEHAYDEEDEHDGEEDEDYDEDSDKSHGMPQRMPGTFNVSALSQGDDNQEEEQYNELTKSINKRNSKDSYSPTAFESPGTKSLADTNNTSPQIILEEGEDHQVIPREASEKEDATGNQRLALAQIAEPSTSKLSSYDDENLEGSSVSTSNIHHIPSNSTSARGSQLSSYKPTLDPGKPLQPPAPSDIDNILSKTEAEADAVSTSTGSPNLIRNVPTGEFEDNEEQVNVRQRDASLATVIKSTAAETNKSTAHNQTAAITPIIPNNNKFQPGQNGTSSSSLENLGVGLGVSAAASTQSPKNGKKRKSGSKVREVFSSMFGKNKSASNSNNTSSPEINIKISTPFNAKHVAHVGVDDNGSYTGLPIEWERLLSASGITKKEQQQHPQAVMDIVAFYQDTNENPDDAAFKKFHFDNNKSSSSGWSNENTPPPTPGGGSSSSPQQRTPTSSYLDKSSEDKLVSTTQSTHQQGQGQGHGQGQGPGQTQSQSQNQTPRTPNGTHEHQFIPSRPAPKPPSTPGSAISTAQRTPSSQKLPRSDSHTERPPLPSTPSSLQQEPSPNKMKLRSLSSKSLKSMRSRKSGDKFTHIPPAPAPPSVPPIPKSKSHSASLSNQLKPLVNGSGPTTAPIPPSATFGDSSSLPKPRLNEFKTHRAPPPPPTAEASRSSPQQALADITAPHNVYEVQQTKYQEAQQRLREQKAKEIEEIQRQREKNEQQQQAQQQQQQQQQQPQPPQQDDSVTAQSNGPPPVPVPSKKPPSGGRDAKQAALIAQKKREEKKRKNQQIIAKLRTICNPADPNLLYVDLVKIGQGASGGVFLAHDNRDKSDIVAIKQMNLEQQPKKELIINEILVMKGSLHPNIVNFIDSYLLKGDLWVVMEYMEGGSLTDIVTHSVMTEGQIGAVCKETLKGLKFLHSKGVIHRDIKSDNILLNMDGNIKITDFGFCAQINEVNLKRITMVGTPYWMAPEIVSRKEYGPKVDVWSLGIMIIEMLEGEPPYLNETPLRALYLIATNGTPRLKDPESLSNSIRKFLAWCLQVDFHKRATADELLADRFIQDSDDISSLSPLVKIARMKKED</sequence>
<dbReference type="Proteomes" id="UP000253472">
    <property type="component" value="Unassembled WGS sequence"/>
</dbReference>
<feature type="compositionally biased region" description="Polar residues" evidence="15">
    <location>
        <begin position="386"/>
        <end position="406"/>
    </location>
</feature>
<keyword evidence="7 14" id="KW-0547">Nucleotide-binding</keyword>
<organism evidence="18 19">
    <name type="scientific">Candida viswanathii</name>
    <dbReference type="NCBI Taxonomy" id="5486"/>
    <lineage>
        <taxon>Eukaryota</taxon>
        <taxon>Fungi</taxon>
        <taxon>Dikarya</taxon>
        <taxon>Ascomycota</taxon>
        <taxon>Saccharomycotina</taxon>
        <taxon>Pichiomycetes</taxon>
        <taxon>Debaryomycetaceae</taxon>
        <taxon>Candida/Lodderomyces clade</taxon>
        <taxon>Candida</taxon>
    </lineage>
</organism>
<feature type="compositionally biased region" description="Low complexity" evidence="15">
    <location>
        <begin position="605"/>
        <end position="616"/>
    </location>
</feature>
<evidence type="ECO:0000256" key="7">
    <source>
        <dbReference type="ARBA" id="ARBA00022741"/>
    </source>
</evidence>
<dbReference type="CDD" id="cd01093">
    <property type="entry name" value="CRIB_PAK_like"/>
    <property type="match status" value="1"/>
</dbReference>
<dbReference type="InterPro" id="IPR011009">
    <property type="entry name" value="Kinase-like_dom_sf"/>
</dbReference>
<feature type="compositionally biased region" description="Polar residues" evidence="15">
    <location>
        <begin position="1"/>
        <end position="37"/>
    </location>
</feature>
<dbReference type="Gene3D" id="1.10.510.10">
    <property type="entry name" value="Transferase(Phosphotransferase) domain 1"/>
    <property type="match status" value="1"/>
</dbReference>
<dbReference type="EC" id="2.7.11.1" evidence="3"/>
<gene>
    <name evidence="18" type="primary">CST20</name>
    <name evidence="18" type="ORF">Cantr_00684</name>
</gene>
<feature type="compositionally biased region" description="Basic and acidic residues" evidence="15">
    <location>
        <begin position="225"/>
        <end position="239"/>
    </location>
</feature>
<evidence type="ECO:0000259" key="16">
    <source>
        <dbReference type="PROSITE" id="PS50011"/>
    </source>
</evidence>
<evidence type="ECO:0000256" key="12">
    <source>
        <dbReference type="ARBA" id="ARBA00054203"/>
    </source>
</evidence>
<dbReference type="InterPro" id="IPR051931">
    <property type="entry name" value="PAK3-like"/>
</dbReference>
<feature type="compositionally biased region" description="Polar residues" evidence="15">
    <location>
        <begin position="54"/>
        <end position="66"/>
    </location>
</feature>
<feature type="compositionally biased region" description="Pro residues" evidence="15">
    <location>
        <begin position="866"/>
        <end position="876"/>
    </location>
</feature>
<feature type="compositionally biased region" description="Low complexity" evidence="15">
    <location>
        <begin position="836"/>
        <end position="850"/>
    </location>
</feature>
<dbReference type="PANTHER" id="PTHR45832:SF22">
    <property type="entry name" value="SERINE_THREONINE-PROTEIN KINASE SAMKA-RELATED"/>
    <property type="match status" value="1"/>
</dbReference>
<dbReference type="SMART" id="SM00285">
    <property type="entry name" value="PBD"/>
    <property type="match status" value="1"/>
</dbReference>
<evidence type="ECO:0000256" key="1">
    <source>
        <dbReference type="ARBA" id="ARBA00004496"/>
    </source>
</evidence>
<feature type="compositionally biased region" description="Polar residues" evidence="15">
    <location>
        <begin position="193"/>
        <end position="217"/>
    </location>
</feature>
<evidence type="ECO:0000256" key="14">
    <source>
        <dbReference type="PROSITE-ProRule" id="PRU10141"/>
    </source>
</evidence>
<feature type="compositionally biased region" description="Low complexity" evidence="15">
    <location>
        <begin position="38"/>
        <end position="47"/>
    </location>
</feature>
<feature type="region of interest" description="Disordered" evidence="15">
    <location>
        <begin position="534"/>
        <end position="902"/>
    </location>
</feature>
<feature type="region of interest" description="Disordered" evidence="15">
    <location>
        <begin position="386"/>
        <end position="407"/>
    </location>
</feature>
<dbReference type="Gene3D" id="3.90.810.10">
    <property type="entry name" value="CRIB domain"/>
    <property type="match status" value="1"/>
</dbReference>
<comment type="subcellular location">
    <subcellularLocation>
        <location evidence="1">Cytoplasm</location>
    </subcellularLocation>
</comment>
<feature type="region of interest" description="Disordered" evidence="15">
    <location>
        <begin position="415"/>
        <end position="434"/>
    </location>
</feature>
<feature type="compositionally biased region" description="Polar residues" evidence="15">
    <location>
        <begin position="326"/>
        <end position="335"/>
    </location>
</feature>
<dbReference type="FunFam" id="1.10.510.10:FF:000011">
    <property type="entry name" value="Non-specific serine/threonine protein kinase"/>
    <property type="match status" value="1"/>
</dbReference>